<feature type="transmembrane region" description="Helical" evidence="2">
    <location>
        <begin position="7"/>
        <end position="28"/>
    </location>
</feature>
<evidence type="ECO:0000313" key="4">
    <source>
        <dbReference type="EMBL" id="RED49166.1"/>
    </source>
</evidence>
<protein>
    <submittedName>
        <fullName evidence="4">Phospholipid/cholesterol/gamma-HCH transport system substrate-binding protein</fullName>
    </submittedName>
</protein>
<dbReference type="OrthoDB" id="9808689at2"/>
<gene>
    <name evidence="4" type="ORF">DFP90_106144</name>
</gene>
<keyword evidence="1" id="KW-0175">Coiled coil</keyword>
<evidence type="ECO:0000313" key="5">
    <source>
        <dbReference type="Proteomes" id="UP000256845"/>
    </source>
</evidence>
<keyword evidence="2" id="KW-0472">Membrane</keyword>
<feature type="domain" description="Mce/MlaD" evidence="3">
    <location>
        <begin position="46"/>
        <end position="116"/>
    </location>
</feature>
<accession>A0A3D9HJR8</accession>
<dbReference type="Proteomes" id="UP000256845">
    <property type="component" value="Unassembled WGS sequence"/>
</dbReference>
<reference evidence="4 5" key="1">
    <citation type="submission" date="2018-07" db="EMBL/GenBank/DDBJ databases">
        <title>Genomic Encyclopedia of Type Strains, Phase III (KMG-III): the genomes of soil and plant-associated and newly described type strains.</title>
        <authorList>
            <person name="Whitman W."/>
        </authorList>
    </citation>
    <scope>NUCLEOTIDE SEQUENCE [LARGE SCALE GENOMIC DNA]</scope>
    <source>
        <strain evidence="4 5">CECT 8488</strain>
    </source>
</reference>
<organism evidence="4 5">
    <name type="scientific">Aestuariispira insulae</name>
    <dbReference type="NCBI Taxonomy" id="1461337"/>
    <lineage>
        <taxon>Bacteria</taxon>
        <taxon>Pseudomonadati</taxon>
        <taxon>Pseudomonadota</taxon>
        <taxon>Alphaproteobacteria</taxon>
        <taxon>Rhodospirillales</taxon>
        <taxon>Kiloniellaceae</taxon>
        <taxon>Aestuariispira</taxon>
    </lineage>
</organism>
<dbReference type="AlphaFoldDB" id="A0A3D9HJR8"/>
<feature type="coiled-coil region" evidence="1">
    <location>
        <begin position="188"/>
        <end position="215"/>
    </location>
</feature>
<dbReference type="PROSITE" id="PS51257">
    <property type="entry name" value="PROKAR_LIPOPROTEIN"/>
    <property type="match status" value="1"/>
</dbReference>
<evidence type="ECO:0000259" key="3">
    <source>
        <dbReference type="Pfam" id="PF02470"/>
    </source>
</evidence>
<evidence type="ECO:0000256" key="2">
    <source>
        <dbReference type="SAM" id="Phobius"/>
    </source>
</evidence>
<keyword evidence="5" id="KW-1185">Reference proteome</keyword>
<dbReference type="PANTHER" id="PTHR36698:SF2">
    <property type="entry name" value="MCE_MLAD DOMAIN-CONTAINING PROTEIN"/>
    <property type="match status" value="1"/>
</dbReference>
<sequence length="345" mass="37735">METKASYILVGSFVLGCLVTLVAAIIWLSGSELDQKSAFYDILFEGSVTGLKEGNPVRYRGVPVGVVHDIGINKDNVEQVRVTIEIQSDTPIKEDASASMEFQGLTGVGYVQISGGTHDAPDLKAGKGEKYPVIQATSSQLQEVFDQAPELINRFIALVDRANLLLNPANQENIAKTLENVSAFSGALAEGSGEMKQLLADARKLTAEMNETLLRVRPILENADSTMRDISTLTAELRPEVGPTARKARVTMDEMVEVARQMRQVAENMDAAAKSITYAATEAGDILSDNREQVDHFTNAGLYEFTQLMAETRLLVSNLTHLSAEIERDPARFFFGDNQQGYDLE</sequence>
<proteinExistence type="predicted"/>
<evidence type="ECO:0000256" key="1">
    <source>
        <dbReference type="SAM" id="Coils"/>
    </source>
</evidence>
<dbReference type="RefSeq" id="WP_115937364.1">
    <property type="nucleotide sequence ID" value="NZ_QRDW01000006.1"/>
</dbReference>
<comment type="caution">
    <text evidence="4">The sequence shown here is derived from an EMBL/GenBank/DDBJ whole genome shotgun (WGS) entry which is preliminary data.</text>
</comment>
<dbReference type="InterPro" id="IPR003399">
    <property type="entry name" value="Mce/MlaD"/>
</dbReference>
<keyword evidence="2" id="KW-0812">Transmembrane</keyword>
<name>A0A3D9HJR8_9PROT</name>
<keyword evidence="2" id="KW-1133">Transmembrane helix</keyword>
<dbReference type="Pfam" id="PF02470">
    <property type="entry name" value="MlaD"/>
    <property type="match status" value="1"/>
</dbReference>
<dbReference type="PANTHER" id="PTHR36698">
    <property type="entry name" value="BLL5892 PROTEIN"/>
    <property type="match status" value="1"/>
</dbReference>
<dbReference type="EMBL" id="QRDW01000006">
    <property type="protein sequence ID" value="RED49166.1"/>
    <property type="molecule type" value="Genomic_DNA"/>
</dbReference>